<dbReference type="PANTHER" id="PTHR30302">
    <property type="entry name" value="HYDROGENASE 1 MATURATION PROTEASE"/>
    <property type="match status" value="1"/>
</dbReference>
<keyword evidence="2 5" id="KW-0645">Protease</keyword>
<dbReference type="NCBIfam" id="TIGR00072">
    <property type="entry name" value="hydrog_prot"/>
    <property type="match status" value="1"/>
</dbReference>
<dbReference type="GO" id="GO:0016485">
    <property type="term" value="P:protein processing"/>
    <property type="evidence" value="ECO:0007669"/>
    <property type="project" value="TreeGrafter"/>
</dbReference>
<evidence type="ECO:0000256" key="1">
    <source>
        <dbReference type="ARBA" id="ARBA00006814"/>
    </source>
</evidence>
<evidence type="ECO:0000313" key="5">
    <source>
        <dbReference type="EMBL" id="QKE29042.1"/>
    </source>
</evidence>
<organism evidence="5 6">
    <name type="scientific">Arcobacter acticola</name>
    <dbReference type="NCBI Taxonomy" id="1849015"/>
    <lineage>
        <taxon>Bacteria</taxon>
        <taxon>Pseudomonadati</taxon>
        <taxon>Campylobacterota</taxon>
        <taxon>Epsilonproteobacteria</taxon>
        <taxon>Campylobacterales</taxon>
        <taxon>Arcobacteraceae</taxon>
        <taxon>Arcobacter</taxon>
    </lineage>
</organism>
<dbReference type="Proteomes" id="UP000503483">
    <property type="component" value="Chromosome"/>
</dbReference>
<comment type="similarity">
    <text evidence="1">Belongs to the peptidase A31 family.</text>
</comment>
<accession>A0A6M8EG95</accession>
<dbReference type="RefSeq" id="WP_172126599.1">
    <property type="nucleotide sequence ID" value="NZ_CP042652.1"/>
</dbReference>
<dbReference type="SUPFAM" id="SSF53163">
    <property type="entry name" value="HybD-like"/>
    <property type="match status" value="1"/>
</dbReference>
<keyword evidence="4" id="KW-0378">Hydrolase</keyword>
<evidence type="ECO:0000256" key="2">
    <source>
        <dbReference type="ARBA" id="ARBA00022670"/>
    </source>
</evidence>
<dbReference type="PRINTS" id="PR00446">
    <property type="entry name" value="HYDRGNUPTAKE"/>
</dbReference>
<dbReference type="GO" id="GO:0008047">
    <property type="term" value="F:enzyme activator activity"/>
    <property type="evidence" value="ECO:0007669"/>
    <property type="project" value="InterPro"/>
</dbReference>
<evidence type="ECO:0000313" key="6">
    <source>
        <dbReference type="Proteomes" id="UP000503483"/>
    </source>
</evidence>
<gene>
    <name evidence="5" type="primary">hyaD</name>
    <name evidence="5" type="ORF">AACT_1894</name>
</gene>
<proteinExistence type="inferred from homology"/>
<dbReference type="CDD" id="cd06062">
    <property type="entry name" value="H2MP_MemB-H2up"/>
    <property type="match status" value="1"/>
</dbReference>
<dbReference type="PANTHER" id="PTHR30302:SF1">
    <property type="entry name" value="HYDROGENASE 2 MATURATION PROTEASE"/>
    <property type="match status" value="1"/>
</dbReference>
<dbReference type="EMBL" id="CP042652">
    <property type="protein sequence ID" value="QKE29042.1"/>
    <property type="molecule type" value="Genomic_DNA"/>
</dbReference>
<dbReference type="KEGG" id="paco:AACT_1894"/>
<keyword evidence="3" id="KW-0064">Aspartyl protease</keyword>
<dbReference type="Pfam" id="PF01750">
    <property type="entry name" value="HycI"/>
    <property type="match status" value="1"/>
</dbReference>
<reference evidence="5 6" key="1">
    <citation type="submission" date="2019-08" db="EMBL/GenBank/DDBJ databases">
        <title>Complete genome sequence of Arcobacter acticola.</title>
        <authorList>
            <person name="Miller W."/>
        </authorList>
    </citation>
    <scope>NUCLEOTIDE SEQUENCE [LARGE SCALE GENOMIC DNA]</scope>
    <source>
        <strain evidence="5 6">KCTC 52212</strain>
    </source>
</reference>
<dbReference type="AlphaFoldDB" id="A0A6M8EG95"/>
<sequence>MKKRNIVIGVGNMLFKDEGIGIYAAEYIKQNYKFDDEELEIIDGGTLGFKLMTYFQEYDNVIILDTVSIEDKAGEIYRLPSDVLLGLGNYRKTAHEVEIVEMLEIVSVLDSHANVTIIGIIPEDIINVEIGLTQSMENRFEKFILNSIKEIESLGIKATKINNILIPDIVKSMIGSYNGEHLNRIPNEEDFTHAINL</sequence>
<dbReference type="InterPro" id="IPR023430">
    <property type="entry name" value="Pept_HybD-like_dom_sf"/>
</dbReference>
<protein>
    <submittedName>
        <fullName evidence="5">[Ni-Fe] hydrogenase maturation protease</fullName>
    </submittedName>
</protein>
<evidence type="ECO:0000256" key="3">
    <source>
        <dbReference type="ARBA" id="ARBA00022750"/>
    </source>
</evidence>
<keyword evidence="6" id="KW-1185">Reference proteome</keyword>
<dbReference type="GO" id="GO:0004190">
    <property type="term" value="F:aspartic-type endopeptidase activity"/>
    <property type="evidence" value="ECO:0007669"/>
    <property type="project" value="UniProtKB-KW"/>
</dbReference>
<evidence type="ECO:0000256" key="4">
    <source>
        <dbReference type="ARBA" id="ARBA00022801"/>
    </source>
</evidence>
<dbReference type="InterPro" id="IPR000671">
    <property type="entry name" value="Peptidase_A31"/>
</dbReference>
<name>A0A6M8EG95_9BACT</name>
<dbReference type="Gene3D" id="3.40.50.1450">
    <property type="entry name" value="HybD-like"/>
    <property type="match status" value="1"/>
</dbReference>